<dbReference type="Proteomes" id="UP000325030">
    <property type="component" value="Chromosome"/>
</dbReference>
<reference evidence="4" key="1">
    <citation type="submission" date="2018-09" db="EMBL/GenBank/DDBJ databases">
        <title>Complete Genome Sequencing of Sulfolobus sp. JCM 16834.</title>
        <authorList>
            <person name="Kato S."/>
            <person name="Itoh T."/>
            <person name="Ohkuma M."/>
        </authorList>
    </citation>
    <scope>NUCLEOTIDE SEQUENCE [LARGE SCALE GENOMIC DNA]</scope>
    <source>
        <strain evidence="4">IC-007</strain>
    </source>
</reference>
<evidence type="ECO:0000313" key="4">
    <source>
        <dbReference type="Proteomes" id="UP000325030"/>
    </source>
</evidence>
<evidence type="ECO:0000313" key="2">
    <source>
        <dbReference type="EMBL" id="BBG26991.1"/>
    </source>
</evidence>
<evidence type="ECO:0000313" key="1">
    <source>
        <dbReference type="EMBL" id="BBG24234.1"/>
    </source>
</evidence>
<protein>
    <submittedName>
        <fullName evidence="1">Uncharacterized protein</fullName>
    </submittedName>
</protein>
<dbReference type="Proteomes" id="UP000322983">
    <property type="component" value="Chromosome"/>
</dbReference>
<dbReference type="EMBL" id="AP018929">
    <property type="protein sequence ID" value="BBG24234.1"/>
    <property type="molecule type" value="Genomic_DNA"/>
</dbReference>
<reference evidence="1 3" key="2">
    <citation type="journal article" date="2020" name="Int. J. Syst. Evol. Microbiol.">
        <title>Sulfuracidifex tepidarius gen. nov., sp. nov. and transfer of Sulfolobus metallicus Huber and Stetter 1992 to the genus Sulfuracidifex as Sulfuracidifex metallicus comb. nov.</title>
        <authorList>
            <person name="Itoh T."/>
            <person name="Miura T."/>
            <person name="Sakai H.D."/>
            <person name="Kato S."/>
            <person name="Ohkuma M."/>
            <person name="Takashina T."/>
        </authorList>
    </citation>
    <scope>NUCLEOTIDE SEQUENCE [LARGE SCALE GENOMIC DNA]</scope>
    <source>
        <strain evidence="1 3">IC-006</strain>
        <strain evidence="2">IC-007</strain>
    </source>
</reference>
<proteinExistence type="predicted"/>
<keyword evidence="3" id="KW-1185">Reference proteome</keyword>
<sequence>MPIYIDSKFYVKEVKGVIMFTLHRICLAVSGGTIKENP</sequence>
<dbReference type="KEGG" id="step:IC006_1542"/>
<name>A0A510DVN4_9CREN</name>
<evidence type="ECO:0000313" key="3">
    <source>
        <dbReference type="Proteomes" id="UP000322983"/>
    </source>
</evidence>
<dbReference type="AlphaFoldDB" id="A0A510DVN4"/>
<dbReference type="EMBL" id="AP018930">
    <property type="protein sequence ID" value="BBG26991.1"/>
    <property type="molecule type" value="Genomic_DNA"/>
</dbReference>
<accession>A0A510DVN4</accession>
<gene>
    <name evidence="1" type="ORF">IC006_1542</name>
    <name evidence="2" type="ORF">IC007_1519</name>
</gene>
<dbReference type="STRING" id="1294262.GCA_001316085_00499"/>
<accession>A0A510E399</accession>
<organism evidence="1 3">
    <name type="scientific">Sulfuracidifex tepidarius</name>
    <dbReference type="NCBI Taxonomy" id="1294262"/>
    <lineage>
        <taxon>Archaea</taxon>
        <taxon>Thermoproteota</taxon>
        <taxon>Thermoprotei</taxon>
        <taxon>Sulfolobales</taxon>
        <taxon>Sulfolobaceae</taxon>
        <taxon>Sulfuracidifex</taxon>
    </lineage>
</organism>